<evidence type="ECO:0000313" key="4">
    <source>
        <dbReference type="Proteomes" id="UP001165135"/>
    </source>
</evidence>
<name>A0A9W6RIP6_9ACTN</name>
<evidence type="ECO:0000313" key="3">
    <source>
        <dbReference type="EMBL" id="GLY74772.1"/>
    </source>
</evidence>
<proteinExistence type="predicted"/>
<keyword evidence="2" id="KW-0472">Membrane</keyword>
<feature type="compositionally biased region" description="Pro residues" evidence="1">
    <location>
        <begin position="86"/>
        <end position="96"/>
    </location>
</feature>
<feature type="compositionally biased region" description="Pro residues" evidence="1">
    <location>
        <begin position="64"/>
        <end position="75"/>
    </location>
</feature>
<feature type="compositionally biased region" description="Low complexity" evidence="1">
    <location>
        <begin position="76"/>
        <end position="85"/>
    </location>
</feature>
<dbReference type="RefSeq" id="WP_285620862.1">
    <property type="nucleotide sequence ID" value="NZ_BSTJ01000003.1"/>
</dbReference>
<evidence type="ECO:0000256" key="2">
    <source>
        <dbReference type="SAM" id="Phobius"/>
    </source>
</evidence>
<keyword evidence="2" id="KW-1133">Transmembrane helix</keyword>
<comment type="caution">
    <text evidence="3">The sequence shown here is derived from an EMBL/GenBank/DDBJ whole genome shotgun (WGS) entry which is preliminary data.</text>
</comment>
<evidence type="ECO:0000256" key="1">
    <source>
        <dbReference type="SAM" id="MobiDB-lite"/>
    </source>
</evidence>
<feature type="compositionally biased region" description="Pro residues" evidence="1">
    <location>
        <begin position="105"/>
        <end position="128"/>
    </location>
</feature>
<dbReference type="EMBL" id="BSTJ01000003">
    <property type="protein sequence ID" value="GLY74772.1"/>
    <property type="molecule type" value="Genomic_DNA"/>
</dbReference>
<accession>A0A9W6RIP6</accession>
<feature type="compositionally biased region" description="Basic and acidic residues" evidence="1">
    <location>
        <begin position="131"/>
        <end position="148"/>
    </location>
</feature>
<dbReference type="Proteomes" id="UP001165135">
    <property type="component" value="Unassembled WGS sequence"/>
</dbReference>
<gene>
    <name evidence="3" type="ORF">Airi01_030390</name>
</gene>
<dbReference type="AlphaFoldDB" id="A0A9W6RIP6"/>
<sequence>MGDPGMPIMAGLLAVPVGVLLFVIVLALMGRRWVTPAALAAAPYEDDFDEPTPYAESWGYYEPPRAPAPAPPAQSPAPAEQWRAPLPAPRPQPQPQPQSYGRQPALPPGESPLALPPARPAYPSPPPESYGRSERPDPYRRSYERDPYGRQGESAPDDSSRRGFPHGPYQHH</sequence>
<feature type="region of interest" description="Disordered" evidence="1">
    <location>
        <begin position="46"/>
        <end position="172"/>
    </location>
</feature>
<protein>
    <submittedName>
        <fullName evidence="3">Uncharacterized protein</fullName>
    </submittedName>
</protein>
<reference evidence="3" key="1">
    <citation type="submission" date="2023-03" db="EMBL/GenBank/DDBJ databases">
        <title>Actinoallomurus iriomotensis NBRC 103681.</title>
        <authorList>
            <person name="Ichikawa N."/>
            <person name="Sato H."/>
            <person name="Tonouchi N."/>
        </authorList>
    </citation>
    <scope>NUCLEOTIDE SEQUENCE</scope>
    <source>
        <strain evidence="3">NBRC 103681</strain>
    </source>
</reference>
<feature type="transmembrane region" description="Helical" evidence="2">
    <location>
        <begin position="6"/>
        <end position="29"/>
    </location>
</feature>
<keyword evidence="2" id="KW-0812">Transmembrane</keyword>
<organism evidence="3 4">
    <name type="scientific">Actinoallomurus iriomotensis</name>
    <dbReference type="NCBI Taxonomy" id="478107"/>
    <lineage>
        <taxon>Bacteria</taxon>
        <taxon>Bacillati</taxon>
        <taxon>Actinomycetota</taxon>
        <taxon>Actinomycetes</taxon>
        <taxon>Streptosporangiales</taxon>
        <taxon>Thermomonosporaceae</taxon>
        <taxon>Actinoallomurus</taxon>
    </lineage>
</organism>